<evidence type="ECO:0000256" key="3">
    <source>
        <dbReference type="ARBA" id="ARBA00022801"/>
    </source>
</evidence>
<dbReference type="InterPro" id="IPR017850">
    <property type="entry name" value="Alkaline_phosphatase_core_sf"/>
</dbReference>
<evidence type="ECO:0000256" key="2">
    <source>
        <dbReference type="ARBA" id="ARBA00022723"/>
    </source>
</evidence>
<dbReference type="EMBL" id="JACIDX010000009">
    <property type="protein sequence ID" value="MBB3955702.1"/>
    <property type="molecule type" value="Genomic_DNA"/>
</dbReference>
<evidence type="ECO:0000256" key="1">
    <source>
        <dbReference type="ARBA" id="ARBA00008779"/>
    </source>
</evidence>
<feature type="signal peptide" evidence="5">
    <location>
        <begin position="1"/>
        <end position="27"/>
    </location>
</feature>
<keyword evidence="3 7" id="KW-0378">Hydrolase</keyword>
<dbReference type="EC" id="3.1.6.1" evidence="7"/>
<dbReference type="InterPro" id="IPR050738">
    <property type="entry name" value="Sulfatase"/>
</dbReference>
<protein>
    <submittedName>
        <fullName evidence="7">Arylsulfatase</fullName>
        <ecNumber evidence="7">3.1.6.1</ecNumber>
    </submittedName>
</protein>
<dbReference type="Pfam" id="PF00884">
    <property type="entry name" value="Sulfatase"/>
    <property type="match status" value="1"/>
</dbReference>
<feature type="chain" id="PRO_5030543398" evidence="5">
    <location>
        <begin position="28"/>
        <end position="759"/>
    </location>
</feature>
<dbReference type="InterPro" id="IPR000917">
    <property type="entry name" value="Sulfatase_N"/>
</dbReference>
<dbReference type="PANTHER" id="PTHR42693">
    <property type="entry name" value="ARYLSULFATASE FAMILY MEMBER"/>
    <property type="match status" value="1"/>
</dbReference>
<dbReference type="Proteomes" id="UP000548867">
    <property type="component" value="Unassembled WGS sequence"/>
</dbReference>
<dbReference type="RefSeq" id="WP_183626211.1">
    <property type="nucleotide sequence ID" value="NZ_JACIDX010000009.1"/>
</dbReference>
<dbReference type="Gene3D" id="3.30.1120.10">
    <property type="match status" value="1"/>
</dbReference>
<feature type="domain" description="Sulfatase N-terminal" evidence="6">
    <location>
        <begin position="49"/>
        <end position="459"/>
    </location>
</feature>
<evidence type="ECO:0000256" key="4">
    <source>
        <dbReference type="ARBA" id="ARBA00022837"/>
    </source>
</evidence>
<evidence type="ECO:0000259" key="6">
    <source>
        <dbReference type="Pfam" id="PF00884"/>
    </source>
</evidence>
<sequence>MARHPRRLAASLCVLAQALRLTGAAIAQTVPPALMPIVAPAPVAPAGAPNVLIVLNDDVGFGAAGTFGGPIPTPAYDALAAQGLRYNRFHTTAMCSPTRAALLTGRNPHHVNMGTITNLSVNAPGYTGILPKSAASIGRVLQLAGYSTAWFGKNHITPEWESTPVGPFDRWPTGLGFDYYYGFMNGATSQWTPALTENTISVDPPRQPGYILDRDLADHLIGWMRQHVSIAPTKPFFAYLAPGSAHEPHQAPPEWIARFKGRFDQGWDKVREETFARQKRMGIIPEDAVLTPRPAEIPAWDSLNARQKAVAARLMEVHAAQRAYFDAQFARIVAALKETGQWDNTLVLYIDGDNGASAEGGREGSVLGALNGPHTTLAYDWGKMGDLGGPWSAENYPAGWAWAMDTPFQYFKQVASHLGGIRDGLVISWPKRIARPGEMRHQFGYVTDIAPTIYEAIGITAPETVDGVAQMKLDGQSLLYTLDHADAPERHRSQYFEMLGNRAFYRDGWLASSLPPKLPWEAKPWTPLAQWPWALYDLNHDYSQSRDVAAQNPALLADMRQGFDAAMHENGFGLLDMPIGPRTRDDRRPYWANGRTHFTYWRQERPLSDEAFPNIRNRNWSLNVPITINGQQDNGTLISQGGFPFGWGLYIIRGRATFLYRCEPQPLGRLTHPAILGKGAHKIDLRVVADGAAPGAGAKVMLSVDDAKPVEMHLPATAPNYFGQEGVGIGRNTGTAISRDIPMPFRFSGEMGPVIIDLP</sequence>
<comment type="similarity">
    <text evidence="1">Belongs to the sulfatase family.</text>
</comment>
<evidence type="ECO:0000313" key="7">
    <source>
        <dbReference type="EMBL" id="MBB3955702.1"/>
    </source>
</evidence>
<evidence type="ECO:0000256" key="5">
    <source>
        <dbReference type="SAM" id="SignalP"/>
    </source>
</evidence>
<organism evidence="7 8">
    <name type="scientific">Novosphingobium sediminicola</name>
    <dbReference type="NCBI Taxonomy" id="563162"/>
    <lineage>
        <taxon>Bacteria</taxon>
        <taxon>Pseudomonadati</taxon>
        <taxon>Pseudomonadota</taxon>
        <taxon>Alphaproteobacteria</taxon>
        <taxon>Sphingomonadales</taxon>
        <taxon>Sphingomonadaceae</taxon>
        <taxon>Novosphingobium</taxon>
    </lineage>
</organism>
<comment type="caution">
    <text evidence="7">The sequence shown here is derived from an EMBL/GenBank/DDBJ whole genome shotgun (WGS) entry which is preliminary data.</text>
</comment>
<dbReference type="AlphaFoldDB" id="A0A7W6CQ96"/>
<proteinExistence type="inferred from homology"/>
<keyword evidence="5" id="KW-0732">Signal</keyword>
<keyword evidence="2" id="KW-0479">Metal-binding</keyword>
<dbReference type="GO" id="GO:0004065">
    <property type="term" value="F:arylsulfatase activity"/>
    <property type="evidence" value="ECO:0007669"/>
    <property type="project" value="UniProtKB-EC"/>
</dbReference>
<gene>
    <name evidence="7" type="ORF">GGR38_002658</name>
</gene>
<dbReference type="SUPFAM" id="SSF53649">
    <property type="entry name" value="Alkaline phosphatase-like"/>
    <property type="match status" value="1"/>
</dbReference>
<accession>A0A7W6CQ96</accession>
<evidence type="ECO:0000313" key="8">
    <source>
        <dbReference type="Proteomes" id="UP000548867"/>
    </source>
</evidence>
<keyword evidence="8" id="KW-1185">Reference proteome</keyword>
<keyword evidence="4" id="KW-0106">Calcium</keyword>
<dbReference type="PROSITE" id="PS00523">
    <property type="entry name" value="SULFATASE_1"/>
    <property type="match status" value="1"/>
</dbReference>
<dbReference type="GO" id="GO:0046872">
    <property type="term" value="F:metal ion binding"/>
    <property type="evidence" value="ECO:0007669"/>
    <property type="project" value="UniProtKB-KW"/>
</dbReference>
<dbReference type="InterPro" id="IPR024607">
    <property type="entry name" value="Sulfatase_CS"/>
</dbReference>
<name>A0A7W6CQ96_9SPHN</name>
<dbReference type="CDD" id="cd16025">
    <property type="entry name" value="PAS_like"/>
    <property type="match status" value="1"/>
</dbReference>
<dbReference type="PANTHER" id="PTHR42693:SF43">
    <property type="entry name" value="BLL2667 PROTEIN"/>
    <property type="match status" value="1"/>
</dbReference>
<reference evidence="7 8" key="1">
    <citation type="submission" date="2020-08" db="EMBL/GenBank/DDBJ databases">
        <title>Genomic Encyclopedia of Type Strains, Phase IV (KMG-IV): sequencing the most valuable type-strain genomes for metagenomic binning, comparative biology and taxonomic classification.</title>
        <authorList>
            <person name="Goeker M."/>
        </authorList>
    </citation>
    <scope>NUCLEOTIDE SEQUENCE [LARGE SCALE GENOMIC DNA]</scope>
    <source>
        <strain evidence="7 8">DSM 27057</strain>
    </source>
</reference>
<dbReference type="Gene3D" id="3.40.720.10">
    <property type="entry name" value="Alkaline Phosphatase, subunit A"/>
    <property type="match status" value="1"/>
</dbReference>